<evidence type="ECO:0000256" key="3">
    <source>
        <dbReference type="SAM" id="Phobius"/>
    </source>
</evidence>
<reference evidence="4 5" key="1">
    <citation type="submission" date="2017-04" db="EMBL/GenBank/DDBJ databases">
        <title>Comparative genome analysis of Subtercola boreus.</title>
        <authorList>
            <person name="Cho Y.-J."/>
            <person name="Cho A."/>
            <person name="Kim O.-S."/>
            <person name="Lee J.-I."/>
        </authorList>
    </citation>
    <scope>NUCLEOTIDE SEQUENCE [LARGE SCALE GENOMIC DNA]</scope>
    <source>
        <strain evidence="4 5">P28004</strain>
    </source>
</reference>
<keyword evidence="1" id="KW-0175">Coiled coil</keyword>
<name>A0A3E0WEF7_9MICO</name>
<dbReference type="AlphaFoldDB" id="A0A3E0WEF7"/>
<organism evidence="4 5">
    <name type="scientific">Subtercola boreus</name>
    <dbReference type="NCBI Taxonomy" id="120213"/>
    <lineage>
        <taxon>Bacteria</taxon>
        <taxon>Bacillati</taxon>
        <taxon>Actinomycetota</taxon>
        <taxon>Actinomycetes</taxon>
        <taxon>Micrococcales</taxon>
        <taxon>Microbacteriaceae</taxon>
        <taxon>Subtercola</taxon>
    </lineage>
</organism>
<sequence>MTLFDFDSLEGGQGADGQWMPEGDAPPPRSRASVILRRIALIAVIVIIIGVPTAAVGWGFLHQRIGDQLAVWQYDPSADVAGMAADSGMNDEGRFYFYASSPTVENAADFQTVCGSSSDDFVLLGCYTGSSIHVFNVSDARLSGIRGVTAAHEMLHAVYARLSDSDRVEIDRELEAQYEAVKDDPGLAARMASYATTEPGERDNELHSIFGTELASLSPELEAHYAKYFADRSKVVALNTSFEAVFDQLHSQEDALAVQLTAAGDAIEHESATYTSDSDTLGADVADFNGRADSGGFDTQEQFDRERSALEDRQAELQTRYDSIQKDIAGYDDLRHQLEALDSQASELNRSLDSTLQAPPSAG</sequence>
<dbReference type="RefSeq" id="WP_116417225.1">
    <property type="nucleotide sequence ID" value="NZ_NBXC01000002.1"/>
</dbReference>
<keyword evidence="3" id="KW-0472">Membrane</keyword>
<proteinExistence type="predicted"/>
<protein>
    <submittedName>
        <fullName evidence="4">Uncharacterized protein</fullName>
    </submittedName>
</protein>
<evidence type="ECO:0000313" key="5">
    <source>
        <dbReference type="Proteomes" id="UP000257080"/>
    </source>
</evidence>
<dbReference type="Proteomes" id="UP000257080">
    <property type="component" value="Unassembled WGS sequence"/>
</dbReference>
<feature type="coiled-coil region" evidence="1">
    <location>
        <begin position="300"/>
        <end position="358"/>
    </location>
</feature>
<dbReference type="OrthoDB" id="9787474at2"/>
<gene>
    <name evidence="4" type="ORF">B7R25_01730</name>
</gene>
<accession>A0A3E0WEF7</accession>
<evidence type="ECO:0000313" key="4">
    <source>
        <dbReference type="EMBL" id="RFA29712.1"/>
    </source>
</evidence>
<keyword evidence="3" id="KW-0812">Transmembrane</keyword>
<feature type="transmembrane region" description="Helical" evidence="3">
    <location>
        <begin position="39"/>
        <end position="61"/>
    </location>
</feature>
<dbReference type="EMBL" id="NBXE01000002">
    <property type="protein sequence ID" value="RFA29712.1"/>
    <property type="molecule type" value="Genomic_DNA"/>
</dbReference>
<comment type="caution">
    <text evidence="4">The sequence shown here is derived from an EMBL/GenBank/DDBJ whole genome shotgun (WGS) entry which is preliminary data.</text>
</comment>
<keyword evidence="3" id="KW-1133">Transmembrane helix</keyword>
<evidence type="ECO:0000256" key="1">
    <source>
        <dbReference type="SAM" id="Coils"/>
    </source>
</evidence>
<feature type="region of interest" description="Disordered" evidence="2">
    <location>
        <begin position="1"/>
        <end position="27"/>
    </location>
</feature>
<evidence type="ECO:0000256" key="2">
    <source>
        <dbReference type="SAM" id="MobiDB-lite"/>
    </source>
</evidence>